<feature type="compositionally biased region" description="Low complexity" evidence="16">
    <location>
        <begin position="1027"/>
        <end position="1039"/>
    </location>
</feature>
<dbReference type="SUPFAM" id="SSF47769">
    <property type="entry name" value="SAM/Pointed domain"/>
    <property type="match status" value="1"/>
</dbReference>
<dbReference type="GO" id="GO:0046872">
    <property type="term" value="F:metal ion binding"/>
    <property type="evidence" value="ECO:0007669"/>
    <property type="project" value="UniProtKB-KW"/>
</dbReference>
<feature type="compositionally biased region" description="Polar residues" evidence="16">
    <location>
        <begin position="910"/>
        <end position="927"/>
    </location>
</feature>
<comment type="catalytic activity">
    <reaction evidence="13">
        <text>L-seryl-[protein] + ATP = O-phospho-L-seryl-[protein] + ADP + H(+)</text>
        <dbReference type="Rhea" id="RHEA:17989"/>
        <dbReference type="Rhea" id="RHEA-COMP:9863"/>
        <dbReference type="Rhea" id="RHEA-COMP:11604"/>
        <dbReference type="ChEBI" id="CHEBI:15378"/>
        <dbReference type="ChEBI" id="CHEBI:29999"/>
        <dbReference type="ChEBI" id="CHEBI:30616"/>
        <dbReference type="ChEBI" id="CHEBI:83421"/>
        <dbReference type="ChEBI" id="CHEBI:456216"/>
        <dbReference type="EC" id="2.7.11.25"/>
    </reaction>
</comment>
<evidence type="ECO:0000256" key="14">
    <source>
        <dbReference type="PROSITE-ProRule" id="PRU10141"/>
    </source>
</evidence>
<evidence type="ECO:0000256" key="7">
    <source>
        <dbReference type="ARBA" id="ARBA00022741"/>
    </source>
</evidence>
<feature type="region of interest" description="Disordered" evidence="16">
    <location>
        <begin position="910"/>
        <end position="952"/>
    </location>
</feature>
<feature type="coiled-coil region" evidence="15">
    <location>
        <begin position="1234"/>
        <end position="1261"/>
    </location>
</feature>
<dbReference type="InterPro" id="IPR008271">
    <property type="entry name" value="Ser/Thr_kinase_AS"/>
</dbReference>
<evidence type="ECO:0000256" key="5">
    <source>
        <dbReference type="ARBA" id="ARBA00022679"/>
    </source>
</evidence>
<evidence type="ECO:0000256" key="15">
    <source>
        <dbReference type="SAM" id="Coils"/>
    </source>
</evidence>
<evidence type="ECO:0000313" key="18">
    <source>
        <dbReference type="EnsemblMetazoa" id="G19980.1:cds"/>
    </source>
</evidence>
<dbReference type="PROSITE" id="PS00107">
    <property type="entry name" value="PROTEIN_KINASE_ATP"/>
    <property type="match status" value="1"/>
</dbReference>
<feature type="domain" description="Protein kinase" evidence="17">
    <location>
        <begin position="630"/>
        <end position="888"/>
    </location>
</feature>
<evidence type="ECO:0000256" key="10">
    <source>
        <dbReference type="ARBA" id="ARBA00022842"/>
    </source>
</evidence>
<dbReference type="InterPro" id="IPR043969">
    <property type="entry name" value="MAP3K_PH"/>
</dbReference>
<dbReference type="GO" id="GO:0004709">
    <property type="term" value="F:MAP kinase kinase kinase activity"/>
    <property type="evidence" value="ECO:0007669"/>
    <property type="project" value="UniProtKB-EC"/>
</dbReference>
<dbReference type="GO" id="GO:0005524">
    <property type="term" value="F:ATP binding"/>
    <property type="evidence" value="ECO:0007669"/>
    <property type="project" value="UniProtKB-UniRule"/>
</dbReference>
<dbReference type="CDD" id="cd06624">
    <property type="entry name" value="STKc_ASK"/>
    <property type="match status" value="1"/>
</dbReference>
<dbReference type="FunFam" id="3.30.200.20:FF:000487">
    <property type="entry name" value="Serine/threonine protein kinase, putative"/>
    <property type="match status" value="1"/>
</dbReference>
<accession>A0A8W8JL20</accession>
<keyword evidence="19" id="KW-1185">Reference proteome</keyword>
<proteinExistence type="inferred from homology"/>
<keyword evidence="9 14" id="KW-0067">ATP-binding</keyword>
<feature type="compositionally biased region" description="Polar residues" evidence="16">
    <location>
        <begin position="939"/>
        <end position="948"/>
    </location>
</feature>
<dbReference type="Gene3D" id="3.30.200.20">
    <property type="entry name" value="Phosphorylase Kinase, domain 1"/>
    <property type="match status" value="1"/>
</dbReference>
<dbReference type="PANTHER" id="PTHR11584:SF394">
    <property type="entry name" value="APOPTOTIC SIGNAL-REGULATING KINASE 1, ISOFORM C"/>
    <property type="match status" value="1"/>
</dbReference>
<organism evidence="18 19">
    <name type="scientific">Magallana gigas</name>
    <name type="common">Pacific oyster</name>
    <name type="synonym">Crassostrea gigas</name>
    <dbReference type="NCBI Taxonomy" id="29159"/>
    <lineage>
        <taxon>Eukaryota</taxon>
        <taxon>Metazoa</taxon>
        <taxon>Spiralia</taxon>
        <taxon>Lophotrochozoa</taxon>
        <taxon>Mollusca</taxon>
        <taxon>Bivalvia</taxon>
        <taxon>Autobranchia</taxon>
        <taxon>Pteriomorphia</taxon>
        <taxon>Ostreida</taxon>
        <taxon>Ostreoidea</taxon>
        <taxon>Ostreidae</taxon>
        <taxon>Magallana</taxon>
    </lineage>
</organism>
<dbReference type="Pfam" id="PF00069">
    <property type="entry name" value="Pkinase"/>
    <property type="match status" value="1"/>
</dbReference>
<evidence type="ECO:0000256" key="13">
    <source>
        <dbReference type="ARBA" id="ARBA00048329"/>
    </source>
</evidence>
<evidence type="ECO:0000256" key="3">
    <source>
        <dbReference type="ARBA" id="ARBA00012406"/>
    </source>
</evidence>
<dbReference type="PROSITE" id="PS00108">
    <property type="entry name" value="PROTEIN_KINASE_ST"/>
    <property type="match status" value="1"/>
</dbReference>
<comment type="catalytic activity">
    <reaction evidence="12">
        <text>L-threonyl-[protein] + ATP = O-phospho-L-threonyl-[protein] + ADP + H(+)</text>
        <dbReference type="Rhea" id="RHEA:46608"/>
        <dbReference type="Rhea" id="RHEA-COMP:11060"/>
        <dbReference type="Rhea" id="RHEA-COMP:11605"/>
        <dbReference type="ChEBI" id="CHEBI:15378"/>
        <dbReference type="ChEBI" id="CHEBI:30013"/>
        <dbReference type="ChEBI" id="CHEBI:30616"/>
        <dbReference type="ChEBI" id="CHEBI:61977"/>
        <dbReference type="ChEBI" id="CHEBI:456216"/>
        <dbReference type="EC" id="2.7.11.25"/>
    </reaction>
</comment>
<keyword evidence="5" id="KW-0808">Transferase</keyword>
<evidence type="ECO:0000256" key="11">
    <source>
        <dbReference type="ARBA" id="ARBA00023054"/>
    </source>
</evidence>
<evidence type="ECO:0000256" key="2">
    <source>
        <dbReference type="ARBA" id="ARBA00006529"/>
    </source>
</evidence>
<keyword evidence="7 14" id="KW-0547">Nucleotide-binding</keyword>
<dbReference type="EC" id="2.7.11.25" evidence="3"/>
<dbReference type="InterPro" id="IPR025136">
    <property type="entry name" value="MAP3K_TRAF-bd"/>
</dbReference>
<reference evidence="18" key="1">
    <citation type="submission" date="2022-08" db="UniProtKB">
        <authorList>
            <consortium name="EnsemblMetazoa"/>
        </authorList>
    </citation>
    <scope>IDENTIFICATION</scope>
    <source>
        <strain evidence="18">05x7-T-G4-1.051#20</strain>
    </source>
</reference>
<dbReference type="Pfam" id="PF19039">
    <property type="entry name" value="ASK_PH"/>
    <property type="match status" value="1"/>
</dbReference>
<name>A0A8W8JL20_MAGGI</name>
<evidence type="ECO:0000256" key="1">
    <source>
        <dbReference type="ARBA" id="ARBA00001946"/>
    </source>
</evidence>
<comment type="similarity">
    <text evidence="2">Belongs to the protein kinase superfamily. STE Ser/Thr protein kinase family. MAP kinase kinase kinase subfamily.</text>
</comment>
<keyword evidence="10" id="KW-0460">Magnesium</keyword>
<keyword evidence="8" id="KW-0418">Kinase</keyword>
<evidence type="ECO:0000256" key="9">
    <source>
        <dbReference type="ARBA" id="ARBA00022840"/>
    </source>
</evidence>
<evidence type="ECO:0000256" key="8">
    <source>
        <dbReference type="ARBA" id="ARBA00022777"/>
    </source>
</evidence>
<dbReference type="Gene3D" id="1.10.510.10">
    <property type="entry name" value="Transferase(Phosphotransferase) domain 1"/>
    <property type="match status" value="1"/>
</dbReference>
<evidence type="ECO:0000313" key="19">
    <source>
        <dbReference type="Proteomes" id="UP000005408"/>
    </source>
</evidence>
<feature type="region of interest" description="Disordered" evidence="16">
    <location>
        <begin position="1001"/>
        <end position="1039"/>
    </location>
</feature>
<evidence type="ECO:0000256" key="6">
    <source>
        <dbReference type="ARBA" id="ARBA00022723"/>
    </source>
</evidence>
<dbReference type="InterPro" id="IPR046872">
    <property type="entry name" value="DRHyd-ASK"/>
</dbReference>
<dbReference type="PANTHER" id="PTHR11584">
    <property type="entry name" value="SERINE/THREONINE PROTEIN KINASE"/>
    <property type="match status" value="1"/>
</dbReference>
<protein>
    <recommendedName>
        <fullName evidence="3">mitogen-activated protein kinase kinase kinase</fullName>
        <ecNumber evidence="3">2.7.11.25</ecNumber>
    </recommendedName>
</protein>
<dbReference type="SMART" id="SM00220">
    <property type="entry name" value="S_TKc"/>
    <property type="match status" value="1"/>
</dbReference>
<dbReference type="InterPro" id="IPR046873">
    <property type="entry name" value="HisK-N-like"/>
</dbReference>
<dbReference type="InterPro" id="IPR017441">
    <property type="entry name" value="Protein_kinase_ATP_BS"/>
</dbReference>
<keyword evidence="6" id="KW-0479">Metal-binding</keyword>
<keyword evidence="11 15" id="KW-0175">Coiled coil</keyword>
<dbReference type="Proteomes" id="UP000005408">
    <property type="component" value="Unassembled WGS sequence"/>
</dbReference>
<feature type="binding site" evidence="14">
    <location>
        <position position="659"/>
    </location>
    <ligand>
        <name>ATP</name>
        <dbReference type="ChEBI" id="CHEBI:30616"/>
    </ligand>
</feature>
<dbReference type="PROSITE" id="PS50011">
    <property type="entry name" value="PROTEIN_KINASE_DOM"/>
    <property type="match status" value="1"/>
</dbReference>
<dbReference type="Pfam" id="PF13281">
    <property type="entry name" value="MAP3K_TRAF_bd"/>
    <property type="match status" value="1"/>
</dbReference>
<dbReference type="InterPro" id="IPR000719">
    <property type="entry name" value="Prot_kinase_dom"/>
</dbReference>
<evidence type="ECO:0000256" key="12">
    <source>
        <dbReference type="ARBA" id="ARBA00047559"/>
    </source>
</evidence>
<dbReference type="InterPro" id="IPR013761">
    <property type="entry name" value="SAM/pointed_sf"/>
</dbReference>
<evidence type="ECO:0000259" key="17">
    <source>
        <dbReference type="PROSITE" id="PS50011"/>
    </source>
</evidence>
<dbReference type="FunFam" id="1.10.510.10:FF:000054">
    <property type="entry name" value="Mitogen-activated protein kinase kinase kinase 5"/>
    <property type="match status" value="1"/>
</dbReference>
<dbReference type="Pfam" id="PF20302">
    <property type="entry name" value="HisK-N-like"/>
    <property type="match status" value="1"/>
</dbReference>
<comment type="cofactor">
    <cofactor evidence="1">
        <name>Mg(2+)</name>
        <dbReference type="ChEBI" id="CHEBI:18420"/>
    </cofactor>
</comment>
<sequence length="1380" mass="157448">MSKSISVAKALEFCKLNSKNGNDSFTYAARNPTDMKVVSIVDSWGRVSSQGGEPKVSTTASGTLQESRQLALCVIQKVCRSLEAELENVQFEKLDFGETSVLDLFYNADVVIVDMSIPVQQSALFYHIGVRQSMEMKFNIVLHYDVDPEQSLALRLSCGNNVLFFPYLVDNNKTCVVVENSTLPQNCCVHPEKGQQSLFVQLKKKLSEMEKENTVHIKERFLNDLRKARDQYKGEELVKVLEAMRTRLDDPQLLCVEVVMNMLISLRETQNYDAMVKLVEDLEQIPQNKITGQFCVMYYYAFALNRRNRDRDRSKALKVILEAIRQTENPSPDMLCLCGRIYKDLYIDSDYTDRSMLDNAVQWYRKGFDRQPNEYAGINLATLLVISGKDFASCSELQRIGLVLNNLIGKKGSLTSLQDYWDVATFFEISVLAQDYGKAVQAAECMFRLEPPNWYLKSTVGNIALIMRFKKKTPSYSKELQLFNFWMEFFAEACKTDPKELTSSSFPVLVQEPTKVLMPSYVQINWDEETKEVRLWHDYPESDCCKDHEWTFPATTIKGVSLYRRDCRAVFLYVQENSDDFHIYFSSELQRRQFYKTVSDMIKDQADSQVFDESVDEYDSIEYQYELDEKNQRVVLGRGTFGTVYAARDTKTQVRIAVKEIPEKNTQEVQPLHEEIKLHSRLSHRNIVKYLGSLSEDGYFKIVMEQVPGGSLSALLLSKWGPLKDNETTIAYYSKQILEGLKYLHDNKIVHRDIKGDNVLVNTYSGLLKISDFGTSKRLSGINPCAETFAGTIQYMAPEVIDKGLRGYGPPADIWSLGCTVIEMATGKLPFIELGSPEAAMFKVGFYKMHPEIPDTMSENAKDFLLKTFEPKPELRARAEDLLKHPFIVETLAKKKKKRASDGEYLRSISMPTGQEGQFQHKTTMQLQLPKKKREPKSPASSIGSNDTMDLDDYDTAEEKDREIDLKYHRSRSVHTGFLAMDRADRKIDLVFRKRAGSDSKFLERGRSPSPLTRSPSPMVLEGLTYSSDAGSSGMSGSSSMLNLSPDIGDMDHNSHDSSGLGGFYLLRKDSERRITLVHILTKDMEQICETWLQFLHKDATISNPKLCVEHLRWMLVSLKNYISDPNCKHCIKDTLEQLRHAVDFDAAALMEIQLALYVFHEAVSKHLKSHSIQPHWMFALDNLLRGAVQEAIMILSPDLGANIAGSKEEEIETSGVPSTNSGKSALLYRSSAVSELQNQLESIQEENMQLLQQLVDVNRMYGDVLRKTIEEKKTHLENMQALSSINNVTEAAALSNARVPAIHEPPDEALVLWLRNRKFDEDLIETITQEQFVLSDLLEIVRYEDLQRLGLRGGVLCRLWRVIQSHRKEHGLEKMFQER</sequence>
<dbReference type="Pfam" id="PF20309">
    <property type="entry name" value="DRHyd-ASK"/>
    <property type="match status" value="1"/>
</dbReference>
<feature type="compositionally biased region" description="Low complexity" evidence="16">
    <location>
        <begin position="1008"/>
        <end position="1018"/>
    </location>
</feature>
<evidence type="ECO:0000256" key="4">
    <source>
        <dbReference type="ARBA" id="ARBA00022527"/>
    </source>
</evidence>
<keyword evidence="4" id="KW-0723">Serine/threonine-protein kinase</keyword>
<dbReference type="EnsemblMetazoa" id="G19980.1">
    <property type="protein sequence ID" value="G19980.1:cds"/>
    <property type="gene ID" value="G19980"/>
</dbReference>
<dbReference type="SUPFAM" id="SSF56112">
    <property type="entry name" value="Protein kinase-like (PK-like)"/>
    <property type="match status" value="1"/>
</dbReference>
<evidence type="ECO:0000256" key="16">
    <source>
        <dbReference type="SAM" id="MobiDB-lite"/>
    </source>
</evidence>
<dbReference type="InterPro" id="IPR011009">
    <property type="entry name" value="Kinase-like_dom_sf"/>
</dbReference>